<proteinExistence type="predicted"/>
<dbReference type="EMBL" id="JADQUG010000004">
    <property type="protein sequence ID" value="MBG9353432.1"/>
    <property type="molecule type" value="Genomic_DNA"/>
</dbReference>
<evidence type="ECO:0000313" key="2">
    <source>
        <dbReference type="EMBL" id="MBG9353432.1"/>
    </source>
</evidence>
<name>A0ABS0LB27_9CORY</name>
<keyword evidence="3" id="KW-1185">Reference proteome</keyword>
<sequence>MPKEADRLDEIFAETACLFEEITDLPYVDATGVPTDDADEQPLAILENYIPNTTHWPAKLPTSSTKPAAKERTLT</sequence>
<organism evidence="2 3">
    <name type="scientific">Corynebacterium belfantii</name>
    <dbReference type="NCBI Taxonomy" id="2014537"/>
    <lineage>
        <taxon>Bacteria</taxon>
        <taxon>Bacillati</taxon>
        <taxon>Actinomycetota</taxon>
        <taxon>Actinomycetes</taxon>
        <taxon>Mycobacteriales</taxon>
        <taxon>Corynebacteriaceae</taxon>
        <taxon>Corynebacterium</taxon>
    </lineage>
</organism>
<dbReference type="Proteomes" id="UP000615580">
    <property type="component" value="Unassembled WGS sequence"/>
</dbReference>
<accession>A0ABS0LB27</accession>
<evidence type="ECO:0000256" key="1">
    <source>
        <dbReference type="SAM" id="MobiDB-lite"/>
    </source>
</evidence>
<evidence type="ECO:0000313" key="3">
    <source>
        <dbReference type="Proteomes" id="UP000615580"/>
    </source>
</evidence>
<dbReference type="RefSeq" id="WP_088267346.1">
    <property type="nucleotide sequence ID" value="NZ_CBCSFR010000035.1"/>
</dbReference>
<protein>
    <submittedName>
        <fullName evidence="2">Uncharacterized protein</fullName>
    </submittedName>
</protein>
<gene>
    <name evidence="2" type="ORF">I4J41_02060</name>
</gene>
<feature type="compositionally biased region" description="Polar residues" evidence="1">
    <location>
        <begin position="56"/>
        <end position="66"/>
    </location>
</feature>
<feature type="region of interest" description="Disordered" evidence="1">
    <location>
        <begin position="56"/>
        <end position="75"/>
    </location>
</feature>
<comment type="caution">
    <text evidence="2">The sequence shown here is derived from an EMBL/GenBank/DDBJ whole genome shotgun (WGS) entry which is preliminary data.</text>
</comment>
<reference evidence="2 3" key="1">
    <citation type="journal article" date="2020" name="J. Clin. Microbiol.">
        <title>Assessing the Genetic Diversity of Austrian Corynebacterium diphtheriae Clinical Isolates, 2011-2019.</title>
        <authorList>
            <person name="Schaeffer J."/>
            <person name="Huhulescu S."/>
            <person name="Stoeger A."/>
            <person name="Allerberger F."/>
            <person name="Ruppitsch W."/>
        </authorList>
    </citation>
    <scope>NUCLEOTIDE SEQUENCE [LARGE SCALE GENOMIC DNA]</scope>
    <source>
        <strain evidence="2 3">04-17</strain>
    </source>
</reference>